<accession>A0A4Q2DFQ5</accession>
<evidence type="ECO:0000313" key="2">
    <source>
        <dbReference type="EMBL" id="RXW17554.1"/>
    </source>
</evidence>
<comment type="caution">
    <text evidence="2">The sequence shown here is derived from an EMBL/GenBank/DDBJ whole genome shotgun (WGS) entry which is preliminary data.</text>
</comment>
<organism evidence="2 3">
    <name type="scientific">Candolleomyces aberdarensis</name>
    <dbReference type="NCBI Taxonomy" id="2316362"/>
    <lineage>
        <taxon>Eukaryota</taxon>
        <taxon>Fungi</taxon>
        <taxon>Dikarya</taxon>
        <taxon>Basidiomycota</taxon>
        <taxon>Agaricomycotina</taxon>
        <taxon>Agaricomycetes</taxon>
        <taxon>Agaricomycetidae</taxon>
        <taxon>Agaricales</taxon>
        <taxon>Agaricineae</taxon>
        <taxon>Psathyrellaceae</taxon>
        <taxon>Candolleomyces</taxon>
    </lineage>
</organism>
<dbReference type="AlphaFoldDB" id="A0A4Q2DFQ5"/>
<keyword evidence="3" id="KW-1185">Reference proteome</keyword>
<gene>
    <name evidence="2" type="ORF">EST38_g8302</name>
</gene>
<name>A0A4Q2DFQ5_9AGAR</name>
<sequence length="358" mass="39662">MFSQVKNFIKSLFSTHRRRLTRVRNSPETRVDLLEGTESEENPLPPPYSPPTYIDVIELHGSGNSSLPPYTPRISSDSVFRTAILIEWNNTLVDGYESRASSQLVHPTVSYNLHARSFLDLNSDDGDSSISDADDHSSEERLFEFPEPWRLLFPLAADDARIAGHRYGNLDVQVFSTSGNPSVGLSYSTPGIAPLQVMNPLNSDFLGELRVESPAPTPPQTADSNLLNSNLLPGPPPPTPHEIFWVPPASDIEPRDLMMDEEDRSARVSYEGLMSSYSMTLARFLVNSANTEALWEHFLHGLRALDPDSDEDEQDDDVLAGENESDCSGEVEISAEMVIHAPQPARVATLNVAEFELN</sequence>
<feature type="region of interest" description="Disordered" evidence="1">
    <location>
        <begin position="212"/>
        <end position="233"/>
    </location>
</feature>
<reference evidence="2 3" key="1">
    <citation type="submission" date="2019-01" db="EMBL/GenBank/DDBJ databases">
        <title>Draft genome sequence of Psathyrella aberdarensis IHI B618.</title>
        <authorList>
            <person name="Buettner E."/>
            <person name="Kellner H."/>
        </authorList>
    </citation>
    <scope>NUCLEOTIDE SEQUENCE [LARGE SCALE GENOMIC DNA]</scope>
    <source>
        <strain evidence="2 3">IHI B618</strain>
    </source>
</reference>
<dbReference type="Proteomes" id="UP000290288">
    <property type="component" value="Unassembled WGS sequence"/>
</dbReference>
<proteinExistence type="predicted"/>
<protein>
    <submittedName>
        <fullName evidence="2">Uncharacterized protein</fullName>
    </submittedName>
</protein>
<evidence type="ECO:0000313" key="3">
    <source>
        <dbReference type="Proteomes" id="UP000290288"/>
    </source>
</evidence>
<dbReference type="EMBL" id="SDEE01000331">
    <property type="protein sequence ID" value="RXW17554.1"/>
    <property type="molecule type" value="Genomic_DNA"/>
</dbReference>
<evidence type="ECO:0000256" key="1">
    <source>
        <dbReference type="SAM" id="MobiDB-lite"/>
    </source>
</evidence>